<feature type="region of interest" description="Disordered" evidence="1">
    <location>
        <begin position="1"/>
        <end position="42"/>
    </location>
</feature>
<feature type="compositionally biased region" description="Low complexity" evidence="1">
    <location>
        <begin position="283"/>
        <end position="292"/>
    </location>
</feature>
<gene>
    <name evidence="2" type="ORF">GGU10DRAFT_406579</name>
</gene>
<accession>A0AA38NKQ3</accession>
<proteinExistence type="predicted"/>
<name>A0AA38NKQ3_9AGAR</name>
<evidence type="ECO:0000313" key="3">
    <source>
        <dbReference type="Proteomes" id="UP001163798"/>
    </source>
</evidence>
<protein>
    <submittedName>
        <fullName evidence="2">Uncharacterized protein</fullName>
    </submittedName>
</protein>
<feature type="region of interest" description="Disordered" evidence="1">
    <location>
        <begin position="282"/>
        <end position="304"/>
    </location>
</feature>
<dbReference type="Proteomes" id="UP001163798">
    <property type="component" value="Unassembled WGS sequence"/>
</dbReference>
<comment type="caution">
    <text evidence="2">The sequence shown here is derived from an EMBL/GenBank/DDBJ whole genome shotgun (WGS) entry which is preliminary data.</text>
</comment>
<dbReference type="AlphaFoldDB" id="A0AA38NKQ3"/>
<evidence type="ECO:0000256" key="1">
    <source>
        <dbReference type="SAM" id="MobiDB-lite"/>
    </source>
</evidence>
<organism evidence="2 3">
    <name type="scientific">Lentinula aff. detonsa</name>
    <dbReference type="NCBI Taxonomy" id="2804958"/>
    <lineage>
        <taxon>Eukaryota</taxon>
        <taxon>Fungi</taxon>
        <taxon>Dikarya</taxon>
        <taxon>Basidiomycota</taxon>
        <taxon>Agaricomycotina</taxon>
        <taxon>Agaricomycetes</taxon>
        <taxon>Agaricomycetidae</taxon>
        <taxon>Agaricales</taxon>
        <taxon>Marasmiineae</taxon>
        <taxon>Omphalotaceae</taxon>
        <taxon>Lentinula</taxon>
    </lineage>
</organism>
<dbReference type="EMBL" id="MU793445">
    <property type="protein sequence ID" value="KAJ3782944.1"/>
    <property type="molecule type" value="Genomic_DNA"/>
</dbReference>
<reference evidence="2" key="1">
    <citation type="submission" date="2022-08" db="EMBL/GenBank/DDBJ databases">
        <authorList>
            <consortium name="DOE Joint Genome Institute"/>
            <person name="Min B."/>
            <person name="Riley R."/>
            <person name="Sierra-Patev S."/>
            <person name="Naranjo-Ortiz M."/>
            <person name="Looney B."/>
            <person name="Konkel Z."/>
            <person name="Slot J.C."/>
            <person name="Sakamoto Y."/>
            <person name="Steenwyk J.L."/>
            <person name="Rokas A."/>
            <person name="Carro J."/>
            <person name="Camarero S."/>
            <person name="Ferreira P."/>
            <person name="Molpeceres G."/>
            <person name="Ruiz-Duenas F.J."/>
            <person name="Serrano A."/>
            <person name="Henrissat B."/>
            <person name="Drula E."/>
            <person name="Hughes K.W."/>
            <person name="Mata J.L."/>
            <person name="Ishikawa N.K."/>
            <person name="Vargas-Isla R."/>
            <person name="Ushijima S."/>
            <person name="Smith C.A."/>
            <person name="Ahrendt S."/>
            <person name="Andreopoulos W."/>
            <person name="He G."/>
            <person name="Labutti K."/>
            <person name="Lipzen A."/>
            <person name="Ng V."/>
            <person name="Sandor L."/>
            <person name="Barry K."/>
            <person name="Martinez A.T."/>
            <person name="Xiao Y."/>
            <person name="Gibbons J.G."/>
            <person name="Terashima K."/>
            <person name="Hibbett D.S."/>
            <person name="Grigoriev I.V."/>
        </authorList>
    </citation>
    <scope>NUCLEOTIDE SEQUENCE</scope>
    <source>
        <strain evidence="2">TFB10291</strain>
    </source>
</reference>
<sequence>MHDAHLNSRHTPQRRSYTAHSSDRQSKTICGPSPSRPTANESTLDSFVTFLTRYTPSPTRPTANESALDSFQFCGPSPTRPTANESTLDSFVIFLTRYTPSPTRPTANESALDSFQFCSPSPTRPTANESTLDSKRVHVGLVCNISRTLHPFTRNNGSAGWKINWDMIGVAKVLRLQEFGRLISETNESTLDSFARFPARYTPSPTRPTANESNVDSFAAIPARYTARYTPYSFTHSPDSKRVERGLVCRDSRTLHRTLHPILLHPLARQQTSRTWTRLPRFPHATPHATPHTPSPTRPTANESNVDSFAAIPARYTPQAIPVANESTFDSFAAFPARYTPQAFPAANESTFDSFVAAFDSFAAIPARYTPQAFPAANEFNEIVLAKQYRSGAPSTKIWLS</sequence>
<evidence type="ECO:0000313" key="2">
    <source>
        <dbReference type="EMBL" id="KAJ3782944.1"/>
    </source>
</evidence>
<keyword evidence="3" id="KW-1185">Reference proteome</keyword>